<feature type="region of interest" description="Disordered" evidence="1">
    <location>
        <begin position="65"/>
        <end position="113"/>
    </location>
</feature>
<protein>
    <submittedName>
        <fullName evidence="3">HNH endonuclease family protein</fullName>
    </submittedName>
</protein>
<sequence length="290" mass="30683">MTSRRRRPRSTSTTRTTSRRRTGRSTLASLGVLAVAALAAYLLHVTGVTDADADAVPDVTTTSTVAPTISADPTTSAAPTPSAAPTTSAGGGAGASSASRPAGGDERAAAAARRQLAALPVKGKAPATGYDREARFGTGWLDVDHNGCDTRNDVLARDLTAIERQGPCKVLRGTLVSPYTGERIDFVRGNRTSTLVQIDHVVALENAWRTGAQQLTQTEREALANDPTNLFAVDGHSNAQKRSGDAATWLPAETGFRCTYVEHQVAVKTTYRLWVAPAERDAMARVLDRC</sequence>
<proteinExistence type="predicted"/>
<evidence type="ECO:0000259" key="2">
    <source>
        <dbReference type="Pfam" id="PF07510"/>
    </source>
</evidence>
<dbReference type="GO" id="GO:0004519">
    <property type="term" value="F:endonuclease activity"/>
    <property type="evidence" value="ECO:0007669"/>
    <property type="project" value="UniProtKB-KW"/>
</dbReference>
<dbReference type="PANTHER" id="PTHR24094">
    <property type="entry name" value="SECRETED PROTEIN"/>
    <property type="match status" value="1"/>
</dbReference>
<dbReference type="EMBL" id="JAUCMN010000004">
    <property type="protein sequence ID" value="MDM7891420.1"/>
    <property type="molecule type" value="Genomic_DNA"/>
</dbReference>
<dbReference type="PANTHER" id="PTHR24094:SF15">
    <property type="entry name" value="AMP-DEPENDENT SYNTHETASE_LIGASE DOMAIN-CONTAINING PROTEIN-RELATED"/>
    <property type="match status" value="1"/>
</dbReference>
<keyword evidence="3" id="KW-0378">Hydrolase</keyword>
<evidence type="ECO:0000256" key="1">
    <source>
        <dbReference type="SAM" id="MobiDB-lite"/>
    </source>
</evidence>
<feature type="compositionally biased region" description="Low complexity" evidence="1">
    <location>
        <begin position="65"/>
        <end position="88"/>
    </location>
</feature>
<keyword evidence="4" id="KW-1185">Reference proteome</keyword>
<comment type="caution">
    <text evidence="3">The sequence shown here is derived from an EMBL/GenBank/DDBJ whole genome shotgun (WGS) entry which is preliminary data.</text>
</comment>
<reference evidence="3 4" key="1">
    <citation type="submission" date="2023-06" db="EMBL/GenBank/DDBJ databases">
        <authorList>
            <person name="Feng G."/>
            <person name="Li J."/>
            <person name="Zhu H."/>
        </authorList>
    </citation>
    <scope>NUCLEOTIDE SEQUENCE [LARGE SCALE GENOMIC DNA]</scope>
    <source>
        <strain evidence="3 4">RHCKG28</strain>
    </source>
</reference>
<evidence type="ECO:0000313" key="4">
    <source>
        <dbReference type="Proteomes" id="UP001236404"/>
    </source>
</evidence>
<keyword evidence="3" id="KW-0255">Endonuclease</keyword>
<accession>A0ABT7TPH2</accession>
<dbReference type="Proteomes" id="UP001236404">
    <property type="component" value="Unassembled WGS sequence"/>
</dbReference>
<gene>
    <name evidence="3" type="ORF">QUG93_06965</name>
</gene>
<keyword evidence="3" id="KW-0540">Nuclease</keyword>
<organism evidence="3 4">
    <name type="scientific">Curtobacterium caseinilyticum</name>
    <dbReference type="NCBI Taxonomy" id="3055137"/>
    <lineage>
        <taxon>Bacteria</taxon>
        <taxon>Bacillati</taxon>
        <taxon>Actinomycetota</taxon>
        <taxon>Actinomycetes</taxon>
        <taxon>Micrococcales</taxon>
        <taxon>Microbacteriaceae</taxon>
        <taxon>Curtobacterium</taxon>
    </lineage>
</organism>
<dbReference type="Pfam" id="PF07510">
    <property type="entry name" value="GmrSD_C"/>
    <property type="match status" value="1"/>
</dbReference>
<feature type="region of interest" description="Disordered" evidence="1">
    <location>
        <begin position="1"/>
        <end position="24"/>
    </location>
</feature>
<evidence type="ECO:0000313" key="3">
    <source>
        <dbReference type="EMBL" id="MDM7891420.1"/>
    </source>
</evidence>
<name>A0ABT7TPH2_9MICO</name>
<dbReference type="InterPro" id="IPR011089">
    <property type="entry name" value="GmrSD_C"/>
</dbReference>
<feature type="domain" description="GmrSD restriction endonucleases C-terminal" evidence="2">
    <location>
        <begin position="153"/>
        <end position="286"/>
    </location>
</feature>
<dbReference type="RefSeq" id="WP_289473200.1">
    <property type="nucleotide sequence ID" value="NZ_JAUCMN010000004.1"/>
</dbReference>